<organism evidence="1 2">
    <name type="scientific">Lactococcus lactis subsp. lactis</name>
    <name type="common">Streptococcus lactis</name>
    <dbReference type="NCBI Taxonomy" id="1360"/>
    <lineage>
        <taxon>Bacteria</taxon>
        <taxon>Bacillati</taxon>
        <taxon>Bacillota</taxon>
        <taxon>Bacilli</taxon>
        <taxon>Lactobacillales</taxon>
        <taxon>Streptococcaceae</taxon>
        <taxon>Lactococcus</taxon>
    </lineage>
</organism>
<name>A0A0V8DY46_LACLL</name>
<accession>A0A0V8DY46</accession>
<dbReference type="Proteomes" id="UP000053719">
    <property type="component" value="Unassembled WGS sequence"/>
</dbReference>
<dbReference type="AlphaFoldDB" id="A0A0V8DY46"/>
<sequence length="44" mass="5301">MRREKKKIKTEIWLRKNYNSIGENIKNGLLLKTKNIRIGTPYLK</sequence>
<proteinExistence type="predicted"/>
<gene>
    <name evidence="1" type="ORF">M20_2126</name>
</gene>
<evidence type="ECO:0000313" key="1">
    <source>
        <dbReference type="EMBL" id="KSU18525.1"/>
    </source>
</evidence>
<evidence type="ECO:0000313" key="2">
    <source>
        <dbReference type="Proteomes" id="UP000053719"/>
    </source>
</evidence>
<reference evidence="2" key="1">
    <citation type="submission" date="2015-10" db="EMBL/GenBank/DDBJ databases">
        <title>Draft Genome Sequences of 11 Lactococcus lactis subspecies cremoris strains.</title>
        <authorList>
            <person name="Wels M."/>
            <person name="Backus L."/>
            <person name="Boekhorst J."/>
            <person name="Dijkstra A."/>
            <person name="Beerthuizen M."/>
            <person name="Kelly W."/>
            <person name="Siezen R."/>
            <person name="Bachmann H."/>
            <person name="Van Hijum S."/>
        </authorList>
    </citation>
    <scope>NUCLEOTIDE SEQUENCE [LARGE SCALE GENOMIC DNA]</scope>
    <source>
        <strain evidence="2">M20</strain>
    </source>
</reference>
<protein>
    <submittedName>
        <fullName evidence="1">Uncharacterized protein</fullName>
    </submittedName>
</protein>
<dbReference type="PATRIC" id="fig|1360.114.peg.2464"/>
<dbReference type="EMBL" id="LKLU01000126">
    <property type="protein sequence ID" value="KSU18525.1"/>
    <property type="molecule type" value="Genomic_DNA"/>
</dbReference>
<comment type="caution">
    <text evidence="1">The sequence shown here is derived from an EMBL/GenBank/DDBJ whole genome shotgun (WGS) entry which is preliminary data.</text>
</comment>